<accession>A0A1H8KUJ7</accession>
<dbReference type="EMBL" id="FOBW01000032">
    <property type="protein sequence ID" value="SEN96491.1"/>
    <property type="molecule type" value="Genomic_DNA"/>
</dbReference>
<evidence type="ECO:0000256" key="1">
    <source>
        <dbReference type="SAM" id="MobiDB-lite"/>
    </source>
</evidence>
<feature type="compositionally biased region" description="Basic and acidic residues" evidence="1">
    <location>
        <begin position="15"/>
        <end position="30"/>
    </location>
</feature>
<sequence>MMEKERSYKQTSSENKNRGFSETNHNREQQNETDQLIQSEKMRYKNADQIYE</sequence>
<evidence type="ECO:0000313" key="3">
    <source>
        <dbReference type="Proteomes" id="UP000198553"/>
    </source>
</evidence>
<organism evidence="2 3">
    <name type="scientific">Mesobacillus persicus</name>
    <dbReference type="NCBI Taxonomy" id="930146"/>
    <lineage>
        <taxon>Bacteria</taxon>
        <taxon>Bacillati</taxon>
        <taxon>Bacillota</taxon>
        <taxon>Bacilli</taxon>
        <taxon>Bacillales</taxon>
        <taxon>Bacillaceae</taxon>
        <taxon>Mesobacillus</taxon>
    </lineage>
</organism>
<name>A0A1H8KUJ7_9BACI</name>
<evidence type="ECO:0000313" key="2">
    <source>
        <dbReference type="EMBL" id="SEN96491.1"/>
    </source>
</evidence>
<dbReference type="Proteomes" id="UP000198553">
    <property type="component" value="Unassembled WGS sequence"/>
</dbReference>
<proteinExistence type="predicted"/>
<keyword evidence="3" id="KW-1185">Reference proteome</keyword>
<dbReference type="AlphaFoldDB" id="A0A1H8KUJ7"/>
<feature type="region of interest" description="Disordered" evidence="1">
    <location>
        <begin position="1"/>
        <end position="52"/>
    </location>
</feature>
<gene>
    <name evidence="2" type="ORF">SAMN05192533_13215</name>
</gene>
<dbReference type="RefSeq" id="WP_170843983.1">
    <property type="nucleotide sequence ID" value="NZ_FOBW01000032.1"/>
</dbReference>
<reference evidence="3" key="1">
    <citation type="submission" date="2016-10" db="EMBL/GenBank/DDBJ databases">
        <authorList>
            <person name="Varghese N."/>
            <person name="Submissions S."/>
        </authorList>
    </citation>
    <scope>NUCLEOTIDE SEQUENCE [LARGE SCALE GENOMIC DNA]</scope>
    <source>
        <strain evidence="3">B48,IBRC-M 10115,DSM 25386,CECT 8001</strain>
    </source>
</reference>
<protein>
    <submittedName>
        <fullName evidence="2">Uncharacterized protein</fullName>
    </submittedName>
</protein>